<organism evidence="2 3">
    <name type="scientific">Mycena pura</name>
    <dbReference type="NCBI Taxonomy" id="153505"/>
    <lineage>
        <taxon>Eukaryota</taxon>
        <taxon>Fungi</taxon>
        <taxon>Dikarya</taxon>
        <taxon>Basidiomycota</taxon>
        <taxon>Agaricomycotina</taxon>
        <taxon>Agaricomycetes</taxon>
        <taxon>Agaricomycetidae</taxon>
        <taxon>Agaricales</taxon>
        <taxon>Marasmiineae</taxon>
        <taxon>Mycenaceae</taxon>
        <taxon>Mycena</taxon>
    </lineage>
</organism>
<evidence type="ECO:0000313" key="3">
    <source>
        <dbReference type="Proteomes" id="UP001219525"/>
    </source>
</evidence>
<gene>
    <name evidence="2" type="ORF">GGX14DRAFT_470395</name>
</gene>
<reference evidence="2" key="1">
    <citation type="submission" date="2023-03" db="EMBL/GenBank/DDBJ databases">
        <title>Massive genome expansion in bonnet fungi (Mycena s.s.) driven by repeated elements and novel gene families across ecological guilds.</title>
        <authorList>
            <consortium name="Lawrence Berkeley National Laboratory"/>
            <person name="Harder C.B."/>
            <person name="Miyauchi S."/>
            <person name="Viragh M."/>
            <person name="Kuo A."/>
            <person name="Thoen E."/>
            <person name="Andreopoulos B."/>
            <person name="Lu D."/>
            <person name="Skrede I."/>
            <person name="Drula E."/>
            <person name="Henrissat B."/>
            <person name="Morin E."/>
            <person name="Kohler A."/>
            <person name="Barry K."/>
            <person name="LaButti K."/>
            <person name="Morin E."/>
            <person name="Salamov A."/>
            <person name="Lipzen A."/>
            <person name="Mereny Z."/>
            <person name="Hegedus B."/>
            <person name="Baldrian P."/>
            <person name="Stursova M."/>
            <person name="Weitz H."/>
            <person name="Taylor A."/>
            <person name="Grigoriev I.V."/>
            <person name="Nagy L.G."/>
            <person name="Martin F."/>
            <person name="Kauserud H."/>
        </authorList>
    </citation>
    <scope>NUCLEOTIDE SEQUENCE</scope>
    <source>
        <strain evidence="2">9144</strain>
    </source>
</reference>
<sequence length="103" mass="10730">MLFSPAVYSLLLAAAMAAAVQTSAPNGILKGACADEATARAFEDKCGDEFIAGCVADEDNCPDACMCAFEACGTNRLEGKECFPGNLFTFSPDPKFPLPDPIA</sequence>
<feature type="chain" id="PRO_5042182489" evidence="1">
    <location>
        <begin position="23"/>
        <end position="103"/>
    </location>
</feature>
<dbReference type="EMBL" id="JARJCW010000074">
    <property type="protein sequence ID" value="KAJ7198138.1"/>
    <property type="molecule type" value="Genomic_DNA"/>
</dbReference>
<feature type="signal peptide" evidence="1">
    <location>
        <begin position="1"/>
        <end position="22"/>
    </location>
</feature>
<evidence type="ECO:0000256" key="1">
    <source>
        <dbReference type="SAM" id="SignalP"/>
    </source>
</evidence>
<dbReference type="Proteomes" id="UP001219525">
    <property type="component" value="Unassembled WGS sequence"/>
</dbReference>
<proteinExistence type="predicted"/>
<keyword evidence="1" id="KW-0732">Signal</keyword>
<comment type="caution">
    <text evidence="2">The sequence shown here is derived from an EMBL/GenBank/DDBJ whole genome shotgun (WGS) entry which is preliminary data.</text>
</comment>
<protein>
    <submittedName>
        <fullName evidence="2">Uncharacterized protein</fullName>
    </submittedName>
</protein>
<name>A0AAD6Y9Q6_9AGAR</name>
<accession>A0AAD6Y9Q6</accession>
<evidence type="ECO:0000313" key="2">
    <source>
        <dbReference type="EMBL" id="KAJ7198138.1"/>
    </source>
</evidence>
<keyword evidence="3" id="KW-1185">Reference proteome</keyword>
<dbReference type="AlphaFoldDB" id="A0AAD6Y9Q6"/>